<dbReference type="OrthoDB" id="60033at2759"/>
<keyword evidence="13" id="KW-1185">Reference proteome</keyword>
<feature type="compositionally biased region" description="Polar residues" evidence="10">
    <location>
        <begin position="316"/>
        <end position="326"/>
    </location>
</feature>
<name>A0A0L6VJ00_9BASI</name>
<dbReference type="InterPro" id="IPR036388">
    <property type="entry name" value="WH-like_DNA-bd_sf"/>
</dbReference>
<keyword evidence="9" id="KW-0175">Coiled coil</keyword>
<evidence type="ECO:0000256" key="9">
    <source>
        <dbReference type="SAM" id="Coils"/>
    </source>
</evidence>
<dbReference type="EMBL" id="LAVV01005664">
    <property type="protein sequence ID" value="KNZ60728.1"/>
    <property type="molecule type" value="Genomic_DNA"/>
</dbReference>
<dbReference type="Gene3D" id="1.10.10.10">
    <property type="entry name" value="Winged helix-like DNA-binding domain superfamily/Winged helix DNA-binding domain"/>
    <property type="match status" value="1"/>
</dbReference>
<evidence type="ECO:0000256" key="7">
    <source>
        <dbReference type="ARBA" id="ARBA00062171"/>
    </source>
</evidence>
<evidence type="ECO:0000256" key="8">
    <source>
        <dbReference type="RuleBase" id="RU004020"/>
    </source>
</evidence>
<evidence type="ECO:0000256" key="2">
    <source>
        <dbReference type="ARBA" id="ARBA00006403"/>
    </source>
</evidence>
<comment type="subunit">
    <text evidence="7">Homotrimer. Homotrimerization increases the affinity of HSF1 to DNA. Interacts with transcriptional coregulator SSA1 on chromatin.</text>
</comment>
<feature type="compositionally biased region" description="Polar residues" evidence="10">
    <location>
        <begin position="740"/>
        <end position="783"/>
    </location>
</feature>
<dbReference type="GO" id="GO:0003700">
    <property type="term" value="F:DNA-binding transcription factor activity"/>
    <property type="evidence" value="ECO:0007669"/>
    <property type="project" value="InterPro"/>
</dbReference>
<proteinExistence type="inferred from homology"/>
<dbReference type="AlphaFoldDB" id="A0A0L6VJ00"/>
<feature type="region of interest" description="Disordered" evidence="10">
    <location>
        <begin position="740"/>
        <end position="828"/>
    </location>
</feature>
<dbReference type="Pfam" id="PF00447">
    <property type="entry name" value="HSF_DNA-bind"/>
    <property type="match status" value="1"/>
</dbReference>
<evidence type="ECO:0000256" key="1">
    <source>
        <dbReference type="ARBA" id="ARBA00004123"/>
    </source>
</evidence>
<dbReference type="SMART" id="SM00415">
    <property type="entry name" value="HSF"/>
    <property type="match status" value="1"/>
</dbReference>
<feature type="region of interest" description="Disordered" evidence="10">
    <location>
        <begin position="369"/>
        <end position="428"/>
    </location>
</feature>
<dbReference type="PRINTS" id="PR00056">
    <property type="entry name" value="HSFDOMAIN"/>
</dbReference>
<comment type="subcellular location">
    <subcellularLocation>
        <location evidence="1">Nucleus</location>
    </subcellularLocation>
</comment>
<dbReference type="VEuPathDB" id="FungiDB:VP01_1509g2"/>
<dbReference type="InterPro" id="IPR000232">
    <property type="entry name" value="HSF_DNA-bd"/>
</dbReference>
<feature type="compositionally biased region" description="Basic and acidic residues" evidence="10">
    <location>
        <begin position="680"/>
        <end position="689"/>
    </location>
</feature>
<organism evidence="12 13">
    <name type="scientific">Puccinia sorghi</name>
    <dbReference type="NCBI Taxonomy" id="27349"/>
    <lineage>
        <taxon>Eukaryota</taxon>
        <taxon>Fungi</taxon>
        <taxon>Dikarya</taxon>
        <taxon>Basidiomycota</taxon>
        <taxon>Pucciniomycotina</taxon>
        <taxon>Pucciniomycetes</taxon>
        <taxon>Pucciniales</taxon>
        <taxon>Pucciniaceae</taxon>
        <taxon>Puccinia</taxon>
    </lineage>
</organism>
<dbReference type="PANTHER" id="PTHR10015">
    <property type="entry name" value="HEAT SHOCK TRANSCRIPTION FACTOR"/>
    <property type="match status" value="1"/>
</dbReference>
<evidence type="ECO:0000256" key="5">
    <source>
        <dbReference type="ARBA" id="ARBA00023163"/>
    </source>
</evidence>
<dbReference type="SUPFAM" id="SSF46785">
    <property type="entry name" value="Winged helix' DNA-binding domain"/>
    <property type="match status" value="1"/>
</dbReference>
<dbReference type="GO" id="GO:0043565">
    <property type="term" value="F:sequence-specific DNA binding"/>
    <property type="evidence" value="ECO:0007669"/>
    <property type="project" value="InterPro"/>
</dbReference>
<dbReference type="Proteomes" id="UP000037035">
    <property type="component" value="Unassembled WGS sequence"/>
</dbReference>
<dbReference type="InterPro" id="IPR036390">
    <property type="entry name" value="WH_DNA-bd_sf"/>
</dbReference>
<feature type="compositionally biased region" description="Polar residues" evidence="10">
    <location>
        <begin position="373"/>
        <end position="393"/>
    </location>
</feature>
<reference evidence="12 13" key="1">
    <citation type="submission" date="2015-08" db="EMBL/GenBank/DDBJ databases">
        <title>Next Generation Sequencing and Analysis of the Genome of Puccinia sorghi L Schw, the Causal Agent of Maize Common Rust.</title>
        <authorList>
            <person name="Rochi L."/>
            <person name="Burguener G."/>
            <person name="Darino M."/>
            <person name="Turjanski A."/>
            <person name="Kreff E."/>
            <person name="Dieguez M.J."/>
            <person name="Sacco F."/>
        </authorList>
    </citation>
    <scope>NUCLEOTIDE SEQUENCE [LARGE SCALE GENOMIC DNA]</scope>
    <source>
        <strain evidence="12 13">RO10H11247</strain>
    </source>
</reference>
<feature type="compositionally biased region" description="Polar residues" evidence="10">
    <location>
        <begin position="276"/>
        <end position="290"/>
    </location>
</feature>
<feature type="region of interest" description="Disordered" evidence="10">
    <location>
        <begin position="268"/>
        <end position="326"/>
    </location>
</feature>
<comment type="similarity">
    <text evidence="2 8">Belongs to the HSF family.</text>
</comment>
<accession>A0A0L6VJ00</accession>
<dbReference type="STRING" id="27349.A0A0L6VJ00"/>
<evidence type="ECO:0000256" key="6">
    <source>
        <dbReference type="ARBA" id="ARBA00023242"/>
    </source>
</evidence>
<dbReference type="FunFam" id="1.10.10.10:FF:000027">
    <property type="entry name" value="Heat shock transcription factor 1"/>
    <property type="match status" value="1"/>
</dbReference>
<evidence type="ECO:0000256" key="3">
    <source>
        <dbReference type="ARBA" id="ARBA00023015"/>
    </source>
</evidence>
<feature type="compositionally biased region" description="Low complexity" evidence="10">
    <location>
        <begin position="394"/>
        <end position="406"/>
    </location>
</feature>
<feature type="coiled-coil region" evidence="9">
    <location>
        <begin position="566"/>
        <end position="593"/>
    </location>
</feature>
<dbReference type="GO" id="GO:0005634">
    <property type="term" value="C:nucleus"/>
    <property type="evidence" value="ECO:0007669"/>
    <property type="project" value="UniProtKB-SubCell"/>
</dbReference>
<feature type="compositionally biased region" description="Polar residues" evidence="10">
    <location>
        <begin position="412"/>
        <end position="428"/>
    </location>
</feature>
<evidence type="ECO:0000259" key="11">
    <source>
        <dbReference type="SMART" id="SM00415"/>
    </source>
</evidence>
<feature type="region of interest" description="Disordered" evidence="10">
    <location>
        <begin position="171"/>
        <end position="195"/>
    </location>
</feature>
<keyword evidence="5" id="KW-0804">Transcription</keyword>
<evidence type="ECO:0000313" key="12">
    <source>
        <dbReference type="EMBL" id="KNZ60728.1"/>
    </source>
</evidence>
<protein>
    <recommendedName>
        <fullName evidence="11">HSF-type DNA-binding domain-containing protein</fullName>
    </recommendedName>
</protein>
<feature type="region of interest" description="Disordered" evidence="10">
    <location>
        <begin position="644"/>
        <end position="698"/>
    </location>
</feature>
<feature type="region of interest" description="Disordered" evidence="10">
    <location>
        <begin position="443"/>
        <end position="468"/>
    </location>
</feature>
<feature type="compositionally biased region" description="Low complexity" evidence="10">
    <location>
        <begin position="171"/>
        <end position="191"/>
    </location>
</feature>
<evidence type="ECO:0000256" key="4">
    <source>
        <dbReference type="ARBA" id="ARBA00023125"/>
    </source>
</evidence>
<keyword evidence="4" id="KW-0238">DNA-binding</keyword>
<feature type="compositionally biased region" description="Low complexity" evidence="10">
    <location>
        <begin position="448"/>
        <end position="468"/>
    </location>
</feature>
<feature type="compositionally biased region" description="Polar residues" evidence="10">
    <location>
        <begin position="646"/>
        <end position="657"/>
    </location>
</feature>
<feature type="domain" description="HSF-type DNA-binding" evidence="11">
    <location>
        <begin position="47"/>
        <end position="167"/>
    </location>
</feature>
<keyword evidence="6" id="KW-0539">Nucleus</keyword>
<evidence type="ECO:0000256" key="10">
    <source>
        <dbReference type="SAM" id="MobiDB-lite"/>
    </source>
</evidence>
<keyword evidence="3" id="KW-0805">Transcription regulation</keyword>
<dbReference type="PANTHER" id="PTHR10015:SF427">
    <property type="entry name" value="HEAT SHOCK FACTOR PROTEIN"/>
    <property type="match status" value="1"/>
</dbReference>
<evidence type="ECO:0000313" key="13">
    <source>
        <dbReference type="Proteomes" id="UP000037035"/>
    </source>
</evidence>
<comment type="caution">
    <text evidence="12">The sequence shown here is derived from an EMBL/GenBank/DDBJ whole genome shotgun (WGS) entry which is preliminary data.</text>
</comment>
<sequence length="934" mass="102364">MSNSPPYPNLNTIAIDSNQPSLAVTKRIHPGALTVDKGTSHRNTARPIPAFLTKLFTLTHLQKNPRNSIHMVNDPSTDHLIKWNEPNGDSFFVVSSERFGRELLPKYFKHSNFGSFVRQLNMYGFHKVPHLNQGVLQGEIPETEMLEFTNVNFQRGQPDLLCLIQRKKPCPESNNPTTSESTEASSAALPSNPAIPHNPDIQAILVDLVSIRKHQTLMSSDLKTLQSSNAHLWKEAIANRDRIKRCQDTINKILGFLAQVFAGKVSSVQDPPLGNSGPNSSRSGVNLNRHTTNDHQIDRHRSRAKSSRDHHHPHTKNLSYDSSPSNTALSLYSQMRHPRLMLEDTQRSSSDSPSRASQPLADNVSRFAKSLDNAPSTRNVSLNSSNRSHIQAISSPTPSTRHTSSTCEDFSRSSSPELGQSSQFQDSSIDPNLETVADANGVNSQAVNSNPVPSNDDQSNNDQSNNDQSNADAVLQALFNTDSSTGGFNINDNPLMGINWADLLSSDLNGFNADKSESALNPPSPLRITDGHPTHPVSRLSPSPMDMNLDSCNQLLVNTQRQAGGIESATRKMDSLETAIEKLVNNLPDQMEDYLNPSDLEKTNQNGTLYNGSHLSAAEVASDTQADFDADAFLRTLISSEDRSQTENGFSFGNPQAPSAELSFVPPDEIQTGSMSVVNGKERPDEHSRNQAGDSIDPLDIEKFLDEWTCPDPSRIFPGLTPLASPVPTPRLELTETEARLSNQSGETNSGFQAQGTHPTAGPSGNDTLDQSVNGDAGPTNSGRVAFDLNDDDHLRRIMSSKKSPVDSRLGLPIGHPGSDICDPHPPRKRLLDDLDPQSSLNFPSNHRNHFSQPSSMNSHHFINSKKTPFLNTAVTRSLPLLLRDRLCPPYYVSRFFIARESVLALRALNVHYKSNSAAVGKMPVLNSHGTCSK</sequence>
<gene>
    <name evidence="12" type="ORF">VP01_1509g2</name>
</gene>
<feature type="compositionally biased region" description="Basic residues" evidence="10">
    <location>
        <begin position="300"/>
        <end position="315"/>
    </location>
</feature>